<sequence>MGVAVLFFDRPRRGAYDLREEIHLVSHEERLLKLDETSSV</sequence>
<dbReference type="Proteomes" id="UP000053732">
    <property type="component" value="Unassembled WGS sequence"/>
</dbReference>
<dbReference type="EMBL" id="HG793155">
    <property type="protein sequence ID" value="CRL27377.1"/>
    <property type="molecule type" value="Genomic_DNA"/>
</dbReference>
<name>A0A0G4PLU6_PENC3</name>
<proteinExistence type="predicted"/>
<protein>
    <submittedName>
        <fullName evidence="1">Str. FM013</fullName>
    </submittedName>
</protein>
<gene>
    <name evidence="1" type="ORF">PCAMFM013_S022g000057</name>
</gene>
<evidence type="ECO:0000313" key="1">
    <source>
        <dbReference type="EMBL" id="CRL27377.1"/>
    </source>
</evidence>
<keyword evidence="2" id="KW-1185">Reference proteome</keyword>
<reference evidence="1 2" key="1">
    <citation type="journal article" date="2014" name="Nat. Commun.">
        <title>Multiple recent horizontal transfers of a large genomic region in cheese making fungi.</title>
        <authorList>
            <person name="Cheeseman K."/>
            <person name="Ropars J."/>
            <person name="Renault P."/>
            <person name="Dupont J."/>
            <person name="Gouzy J."/>
            <person name="Branca A."/>
            <person name="Abraham A.L."/>
            <person name="Ceppi M."/>
            <person name="Conseiller E."/>
            <person name="Debuchy R."/>
            <person name="Malagnac F."/>
            <person name="Goarin A."/>
            <person name="Silar P."/>
            <person name="Lacoste S."/>
            <person name="Sallet E."/>
            <person name="Bensimon A."/>
            <person name="Giraud T."/>
            <person name="Brygoo Y."/>
        </authorList>
    </citation>
    <scope>NUCLEOTIDE SEQUENCE [LARGE SCALE GENOMIC DNA]</scope>
    <source>
        <strain evidence="2">FM 013</strain>
    </source>
</reference>
<accession>A0A0G4PLU6</accession>
<organism evidence="1 2">
    <name type="scientific">Penicillium camemberti (strain FM 013)</name>
    <dbReference type="NCBI Taxonomy" id="1429867"/>
    <lineage>
        <taxon>Eukaryota</taxon>
        <taxon>Fungi</taxon>
        <taxon>Dikarya</taxon>
        <taxon>Ascomycota</taxon>
        <taxon>Pezizomycotina</taxon>
        <taxon>Eurotiomycetes</taxon>
        <taxon>Eurotiomycetidae</taxon>
        <taxon>Eurotiales</taxon>
        <taxon>Aspergillaceae</taxon>
        <taxon>Penicillium</taxon>
    </lineage>
</organism>
<evidence type="ECO:0000313" key="2">
    <source>
        <dbReference type="Proteomes" id="UP000053732"/>
    </source>
</evidence>
<dbReference type="AlphaFoldDB" id="A0A0G4PLU6"/>